<dbReference type="AlphaFoldDB" id="A0A813FM15"/>
<organism evidence="1 2">
    <name type="scientific">Polarella glacialis</name>
    <name type="common">Dinoflagellate</name>
    <dbReference type="NCBI Taxonomy" id="89957"/>
    <lineage>
        <taxon>Eukaryota</taxon>
        <taxon>Sar</taxon>
        <taxon>Alveolata</taxon>
        <taxon>Dinophyceae</taxon>
        <taxon>Suessiales</taxon>
        <taxon>Suessiaceae</taxon>
        <taxon>Polarella</taxon>
    </lineage>
</organism>
<sequence>SVGNMLLAHLAPPLLIMGAARKAPILAELYFPPPLVLAPCDAIARQTSNLQSTCSQSKANCCCCCCYCCCCCCGCCCRWRWRCWC</sequence>
<reference evidence="1" key="1">
    <citation type="submission" date="2021-02" db="EMBL/GenBank/DDBJ databases">
        <authorList>
            <person name="Dougan E. K."/>
            <person name="Rhodes N."/>
            <person name="Thang M."/>
            <person name="Chan C."/>
        </authorList>
    </citation>
    <scope>NUCLEOTIDE SEQUENCE</scope>
</reference>
<protein>
    <submittedName>
        <fullName evidence="1">Uncharacterized protein</fullName>
    </submittedName>
</protein>
<comment type="caution">
    <text evidence="1">The sequence shown here is derived from an EMBL/GenBank/DDBJ whole genome shotgun (WGS) entry which is preliminary data.</text>
</comment>
<name>A0A813FM15_POLGL</name>
<evidence type="ECO:0000313" key="2">
    <source>
        <dbReference type="Proteomes" id="UP000654075"/>
    </source>
</evidence>
<proteinExistence type="predicted"/>
<keyword evidence="2" id="KW-1185">Reference proteome</keyword>
<dbReference type="EMBL" id="CAJNNV010025582">
    <property type="protein sequence ID" value="CAE8615213.1"/>
    <property type="molecule type" value="Genomic_DNA"/>
</dbReference>
<accession>A0A813FM15</accession>
<gene>
    <name evidence="1" type="ORF">PGLA1383_LOCUS32928</name>
</gene>
<dbReference type="Proteomes" id="UP000654075">
    <property type="component" value="Unassembled WGS sequence"/>
</dbReference>
<feature type="non-terminal residue" evidence="1">
    <location>
        <position position="1"/>
    </location>
</feature>
<evidence type="ECO:0000313" key="1">
    <source>
        <dbReference type="EMBL" id="CAE8615213.1"/>
    </source>
</evidence>